<sequence length="72" mass="7879">HLQPAYEDLGHKRGDFPVTEAYADRILSLPMYAELTSGQIEHVSSAVAEFLAAHCARQTEARPVASRASRIA</sequence>
<dbReference type="InterPro" id="IPR015424">
    <property type="entry name" value="PyrdxlP-dep_Trfase"/>
</dbReference>
<keyword evidence="1" id="KW-0808">Transferase</keyword>
<dbReference type="InterPro" id="IPR015422">
    <property type="entry name" value="PyrdxlP-dep_Trfase_small"/>
</dbReference>
<feature type="non-terminal residue" evidence="1">
    <location>
        <position position="1"/>
    </location>
</feature>
<keyword evidence="2" id="KW-1185">Reference proteome</keyword>
<reference evidence="1" key="1">
    <citation type="submission" date="2020-06" db="EMBL/GenBank/DDBJ databases">
        <title>Legume-microbial interactions unlock mineral nutrients during tropical forest succession.</title>
        <authorList>
            <person name="Epihov D.Z."/>
        </authorList>
    </citation>
    <scope>NUCLEOTIDE SEQUENCE [LARGE SCALE GENOMIC DNA]</scope>
    <source>
        <strain evidence="1">Pan2503</strain>
    </source>
</reference>
<dbReference type="InterPro" id="IPR000653">
    <property type="entry name" value="DegT/StrS_aminotransferase"/>
</dbReference>
<proteinExistence type="predicted"/>
<name>A0A7V8NV03_9BACT</name>
<keyword evidence="1" id="KW-0032">Aminotransferase</keyword>
<gene>
    <name evidence="1" type="ORF">HRJ53_23845</name>
</gene>
<dbReference type="Pfam" id="PF01041">
    <property type="entry name" value="DegT_DnrJ_EryC1"/>
    <property type="match status" value="1"/>
</dbReference>
<dbReference type="Proteomes" id="UP000567293">
    <property type="component" value="Unassembled WGS sequence"/>
</dbReference>
<dbReference type="Gene3D" id="3.90.1150.10">
    <property type="entry name" value="Aspartate Aminotransferase, domain 1"/>
    <property type="match status" value="1"/>
</dbReference>
<evidence type="ECO:0000313" key="2">
    <source>
        <dbReference type="Proteomes" id="UP000567293"/>
    </source>
</evidence>
<dbReference type="SUPFAM" id="SSF53383">
    <property type="entry name" value="PLP-dependent transferases"/>
    <property type="match status" value="1"/>
</dbReference>
<evidence type="ECO:0000313" key="1">
    <source>
        <dbReference type="EMBL" id="MBA0088029.1"/>
    </source>
</evidence>
<dbReference type="AlphaFoldDB" id="A0A7V8NV03"/>
<dbReference type="EMBL" id="JACDQQ010002302">
    <property type="protein sequence ID" value="MBA0088029.1"/>
    <property type="molecule type" value="Genomic_DNA"/>
</dbReference>
<comment type="caution">
    <text evidence="1">The sequence shown here is derived from an EMBL/GenBank/DDBJ whole genome shotgun (WGS) entry which is preliminary data.</text>
</comment>
<dbReference type="GO" id="GO:0008483">
    <property type="term" value="F:transaminase activity"/>
    <property type="evidence" value="ECO:0007669"/>
    <property type="project" value="UniProtKB-KW"/>
</dbReference>
<accession>A0A7V8NV03</accession>
<organism evidence="1 2">
    <name type="scientific">Candidatus Acidiferrum panamense</name>
    <dbReference type="NCBI Taxonomy" id="2741543"/>
    <lineage>
        <taxon>Bacteria</taxon>
        <taxon>Pseudomonadati</taxon>
        <taxon>Acidobacteriota</taxon>
        <taxon>Terriglobia</taxon>
        <taxon>Candidatus Acidiferrales</taxon>
        <taxon>Candidatus Acidiferrum</taxon>
    </lineage>
</organism>
<protein>
    <submittedName>
        <fullName evidence="1">DegT/DnrJ/EryC1/StrS family aminotransferase</fullName>
    </submittedName>
</protein>